<feature type="chain" id="PRO_5045236089" description="Periplasmic heavy metal sensor" evidence="2">
    <location>
        <begin position="25"/>
        <end position="161"/>
    </location>
</feature>
<dbReference type="Proteomes" id="UP001065047">
    <property type="component" value="Unassembled WGS sequence"/>
</dbReference>
<dbReference type="GeneID" id="29557108"/>
<dbReference type="InterPro" id="IPR012899">
    <property type="entry name" value="LTXXQ"/>
</dbReference>
<keyword evidence="4" id="KW-1185">Reference proteome</keyword>
<dbReference type="RefSeq" id="WP_061505810.1">
    <property type="nucleotide sequence ID" value="NZ_BAPF01000059.1"/>
</dbReference>
<evidence type="ECO:0000256" key="2">
    <source>
        <dbReference type="SAM" id="SignalP"/>
    </source>
</evidence>
<comment type="caution">
    <text evidence="3">The sequence shown here is derived from an EMBL/GenBank/DDBJ whole genome shotgun (WGS) entry which is preliminary data.</text>
</comment>
<organism evidence="3 4">
    <name type="scientific">Acetobacter malorum DSM 14337</name>
    <dbReference type="NCBI Taxonomy" id="1307910"/>
    <lineage>
        <taxon>Bacteria</taxon>
        <taxon>Pseudomonadati</taxon>
        <taxon>Pseudomonadota</taxon>
        <taxon>Alphaproteobacteria</taxon>
        <taxon>Acetobacterales</taxon>
        <taxon>Acetobacteraceae</taxon>
        <taxon>Acetobacter</taxon>
    </lineage>
</organism>
<accession>A0ABQ0Q1B2</accession>
<dbReference type="Pfam" id="PF07813">
    <property type="entry name" value="LTXXQ"/>
    <property type="match status" value="1"/>
</dbReference>
<name>A0ABQ0Q1B2_9PROT</name>
<proteinExistence type="predicted"/>
<dbReference type="Gene3D" id="1.20.120.1490">
    <property type="match status" value="1"/>
</dbReference>
<feature type="signal peptide" evidence="2">
    <location>
        <begin position="1"/>
        <end position="24"/>
    </location>
</feature>
<dbReference type="EMBL" id="BAPF01000059">
    <property type="protein sequence ID" value="GBQ86712.1"/>
    <property type="molecule type" value="Genomic_DNA"/>
</dbReference>
<evidence type="ECO:0000313" key="3">
    <source>
        <dbReference type="EMBL" id="GBQ86712.1"/>
    </source>
</evidence>
<evidence type="ECO:0000313" key="4">
    <source>
        <dbReference type="Proteomes" id="UP001065047"/>
    </source>
</evidence>
<evidence type="ECO:0000256" key="1">
    <source>
        <dbReference type="SAM" id="MobiDB-lite"/>
    </source>
</evidence>
<reference evidence="3" key="1">
    <citation type="submission" date="2013-04" db="EMBL/GenBank/DDBJ databases">
        <title>The genome sequencing project of 58 acetic acid bacteria.</title>
        <authorList>
            <person name="Okamoto-Kainuma A."/>
            <person name="Ishikawa M."/>
            <person name="Umino S."/>
            <person name="Koizumi Y."/>
            <person name="Shiwa Y."/>
            <person name="Yoshikawa H."/>
            <person name="Matsutani M."/>
            <person name="Matsushita K."/>
        </authorList>
    </citation>
    <scope>NUCLEOTIDE SEQUENCE</scope>
    <source>
        <strain evidence="3">DSM 14337</strain>
    </source>
</reference>
<evidence type="ECO:0008006" key="5">
    <source>
        <dbReference type="Google" id="ProtNLM"/>
    </source>
</evidence>
<keyword evidence="2" id="KW-0732">Signal</keyword>
<protein>
    <recommendedName>
        <fullName evidence="5">Periplasmic heavy metal sensor</fullName>
    </recommendedName>
</protein>
<gene>
    <name evidence="3" type="ORF">AA14337_3395</name>
</gene>
<feature type="region of interest" description="Disordered" evidence="1">
    <location>
        <begin position="139"/>
        <end position="161"/>
    </location>
</feature>
<sequence>MRKAIKGIGLAAILAIAGTSAAVAHPHHGFPPGCHKPLAFEMLDGLQLTPEQKIKVKAILDQGRPDPKNAPEIGKSDVTKLILAPSLDKDAIANKEADSVAHAQQRIKRDIDQALAVRAVLTPDQIKQASARFDKIEALHSQIKAEEHPQQDHGPDTPEFP</sequence>